<sequence>MYDKSTYTSLNAINEKISFLQDRSGFKYDFDISPFQHFASMRNQAEKGAELFPQGIPHLIGATSDCLQCYYGFQLDTYMNGCTHECVYCWAKAELSKINQWNSPVPVPIDISSLWELFYKAFETDDDFPLREVFIKRVPLRIGSMSDPFLSMERKYKNTLETLKILKAYNYPFLFLTRSPMVAEDEYLKYMDPEKATVQFSIPTLNEQMVKLIEPGTESPYARLEALRKLNQAKVFTSVRLNPLFPNFPDGHLSGKKGSFGDRPAFDFFNPSMIEEIRSYGCKNLLAGFVHMDGKTTQAVSQKVGFDLRSLMKEEIKQTTEGFKYSAPEIRSYYEAISQKCKEVGMDFSTCYLGLGESYFWKDQDLWADKKDCCNLKKNVSAFKSDTREIAFTKKMKILYPEMNSLQLIFNSGWLYRMRSYLLKNLWD</sequence>
<proteinExistence type="predicted"/>
<name>A0A2K9NWQ4_BACTC</name>
<dbReference type="InterPro" id="IPR007197">
    <property type="entry name" value="rSAM"/>
</dbReference>
<organism evidence="1 2">
    <name type="scientific">Bacteriovorax stolpii</name>
    <name type="common">Bdellovibrio stolpii</name>
    <dbReference type="NCBI Taxonomy" id="960"/>
    <lineage>
        <taxon>Bacteria</taxon>
        <taxon>Pseudomonadati</taxon>
        <taxon>Bdellovibrionota</taxon>
        <taxon>Bacteriovoracia</taxon>
        <taxon>Bacteriovoracales</taxon>
        <taxon>Bacteriovoracaceae</taxon>
        <taxon>Bacteriovorax</taxon>
    </lineage>
</organism>
<dbReference type="AlphaFoldDB" id="A0A2K9NWQ4"/>
<dbReference type="Gene3D" id="3.80.30.30">
    <property type="match status" value="1"/>
</dbReference>
<gene>
    <name evidence="1" type="ORF">C0V70_17855</name>
</gene>
<dbReference type="PANTHER" id="PTHR43432:SF4">
    <property type="entry name" value="RADICAL SAM CORE DOMAIN-CONTAINING PROTEIN"/>
    <property type="match status" value="1"/>
</dbReference>
<dbReference type="EMBL" id="CP025704">
    <property type="protein sequence ID" value="AUN99936.1"/>
    <property type="molecule type" value="Genomic_DNA"/>
</dbReference>
<dbReference type="GO" id="GO:0051536">
    <property type="term" value="F:iron-sulfur cluster binding"/>
    <property type="evidence" value="ECO:0007669"/>
    <property type="project" value="InterPro"/>
</dbReference>
<keyword evidence="2" id="KW-1185">Reference proteome</keyword>
<evidence type="ECO:0000313" key="2">
    <source>
        <dbReference type="Proteomes" id="UP000235584"/>
    </source>
</evidence>
<dbReference type="KEGG" id="bsto:C0V70_17855"/>
<accession>A0A2K9NWQ4</accession>
<dbReference type="SFLD" id="SFLDS00029">
    <property type="entry name" value="Radical_SAM"/>
    <property type="match status" value="1"/>
</dbReference>
<protein>
    <submittedName>
        <fullName evidence="1">Uncharacterized protein</fullName>
    </submittedName>
</protein>
<dbReference type="CDD" id="cd01335">
    <property type="entry name" value="Radical_SAM"/>
    <property type="match status" value="1"/>
</dbReference>
<dbReference type="Proteomes" id="UP000235584">
    <property type="component" value="Chromosome"/>
</dbReference>
<dbReference type="PANTHER" id="PTHR43432">
    <property type="entry name" value="SLR0285 PROTEIN"/>
    <property type="match status" value="1"/>
</dbReference>
<dbReference type="Pfam" id="PF04055">
    <property type="entry name" value="Radical_SAM"/>
    <property type="match status" value="1"/>
</dbReference>
<dbReference type="SFLD" id="SFLDG01084">
    <property type="entry name" value="Uncharacterised_Radical_SAM_Su"/>
    <property type="match status" value="1"/>
</dbReference>
<dbReference type="InterPro" id="IPR040086">
    <property type="entry name" value="MJ0683-like"/>
</dbReference>
<dbReference type="GO" id="GO:0003824">
    <property type="term" value="F:catalytic activity"/>
    <property type="evidence" value="ECO:0007669"/>
    <property type="project" value="InterPro"/>
</dbReference>
<evidence type="ECO:0000313" key="1">
    <source>
        <dbReference type="EMBL" id="AUN99936.1"/>
    </source>
</evidence>
<reference evidence="1 2" key="1">
    <citation type="submission" date="2018-01" db="EMBL/GenBank/DDBJ databases">
        <title>Complete genome sequence of Bacteriovorax stolpii DSM12778.</title>
        <authorList>
            <person name="Tang B."/>
            <person name="Chang J."/>
        </authorList>
    </citation>
    <scope>NUCLEOTIDE SEQUENCE [LARGE SCALE GENOMIC DNA]</scope>
    <source>
        <strain evidence="1 2">DSM 12778</strain>
    </source>
</reference>
<dbReference type="RefSeq" id="WP_102245225.1">
    <property type="nucleotide sequence ID" value="NZ_CP025704.1"/>
</dbReference>